<feature type="region of interest" description="Disordered" evidence="3">
    <location>
        <begin position="314"/>
        <end position="390"/>
    </location>
</feature>
<dbReference type="SUPFAM" id="SSF56349">
    <property type="entry name" value="DNA breaking-rejoining enzymes"/>
    <property type="match status" value="1"/>
</dbReference>
<organism evidence="5 6">
    <name type="scientific">Spinactinospora alkalitolerans</name>
    <dbReference type="NCBI Taxonomy" id="687207"/>
    <lineage>
        <taxon>Bacteria</taxon>
        <taxon>Bacillati</taxon>
        <taxon>Actinomycetota</taxon>
        <taxon>Actinomycetes</taxon>
        <taxon>Streptosporangiales</taxon>
        <taxon>Nocardiopsidaceae</taxon>
        <taxon>Spinactinospora</taxon>
    </lineage>
</organism>
<dbReference type="RefSeq" id="WP_312863015.1">
    <property type="nucleotide sequence ID" value="NZ_BAAAYY010000002.1"/>
</dbReference>
<dbReference type="Proteomes" id="UP000589036">
    <property type="component" value="Unassembled WGS sequence"/>
</dbReference>
<evidence type="ECO:0000313" key="6">
    <source>
        <dbReference type="Proteomes" id="UP000589036"/>
    </source>
</evidence>
<feature type="region of interest" description="Disordered" evidence="3">
    <location>
        <begin position="29"/>
        <end position="52"/>
    </location>
</feature>
<feature type="domain" description="Core-binding (CB)" evidence="4">
    <location>
        <begin position="76"/>
        <end position="161"/>
    </location>
</feature>
<comment type="caution">
    <text evidence="5">The sequence shown here is derived from an EMBL/GenBank/DDBJ whole genome shotgun (WGS) entry which is preliminary data.</text>
</comment>
<dbReference type="InterPro" id="IPR011010">
    <property type="entry name" value="DNA_brk_join_enz"/>
</dbReference>
<sequence>MARPKKSGRAPNRRSSIYYSEADGQWHGRVTMGIKPDGGPDRRHRRGATKGEVADKLRELERKRDEGKVTKVGRAPRVSEWFERWLTRIVRREVDRNTYDSSYEPTVRRHIIPRMGRHRIDAVTPEHVEDLYLWLDEEKGLAPSTILKVHWRLHSGFQVAVERDLIARNPVSRVKPPSGEAVKEYAPLGREEARRVLKVCRDRRNGARRSVALAFGVRQAEALGLRWSCLKGVCGACRIVYGLVDLFAVDAERCPKCGGAVRCEVRVGWRIKQRAVPARLRRRRGVHGGQVQAAVSEEVPRPSQGDVQAGLREEGALLPGGPPAVSRGLPRPRPRVPGAHGRRVLLRPTQGCTGRPRRGMRHAARARTARARTPLPTGGGGGTSATSPAMPGTTGGTWCSADPTGVRWASGPIGVTGKRCCGLLASVM</sequence>
<feature type="compositionally biased region" description="Basic residues" evidence="3">
    <location>
        <begin position="355"/>
        <end position="370"/>
    </location>
</feature>
<dbReference type="GO" id="GO:0003677">
    <property type="term" value="F:DNA binding"/>
    <property type="evidence" value="ECO:0007669"/>
    <property type="project" value="UniProtKB-UniRule"/>
</dbReference>
<evidence type="ECO:0000256" key="3">
    <source>
        <dbReference type="SAM" id="MobiDB-lite"/>
    </source>
</evidence>
<dbReference type="Gene3D" id="1.10.150.130">
    <property type="match status" value="1"/>
</dbReference>
<gene>
    <name evidence="5" type="ORF">HDA32_000613</name>
</gene>
<evidence type="ECO:0000256" key="1">
    <source>
        <dbReference type="ARBA" id="ARBA00023125"/>
    </source>
</evidence>
<dbReference type="GO" id="GO:0015074">
    <property type="term" value="P:DNA integration"/>
    <property type="evidence" value="ECO:0007669"/>
    <property type="project" value="InterPro"/>
</dbReference>
<feature type="region of interest" description="Disordered" evidence="3">
    <location>
        <begin position="287"/>
        <end position="306"/>
    </location>
</feature>
<proteinExistence type="predicted"/>
<dbReference type="AlphaFoldDB" id="A0A852TS05"/>
<keyword evidence="1 2" id="KW-0238">DNA-binding</keyword>
<evidence type="ECO:0000259" key="4">
    <source>
        <dbReference type="PROSITE" id="PS51900"/>
    </source>
</evidence>
<accession>A0A852TS05</accession>
<evidence type="ECO:0000256" key="2">
    <source>
        <dbReference type="PROSITE-ProRule" id="PRU01248"/>
    </source>
</evidence>
<name>A0A852TS05_9ACTN</name>
<evidence type="ECO:0000313" key="5">
    <source>
        <dbReference type="EMBL" id="NYE45493.1"/>
    </source>
</evidence>
<feature type="compositionally biased region" description="Basic residues" evidence="3">
    <location>
        <begin position="330"/>
        <end position="345"/>
    </location>
</feature>
<reference evidence="5 6" key="1">
    <citation type="submission" date="2020-07" db="EMBL/GenBank/DDBJ databases">
        <title>Sequencing the genomes of 1000 actinobacteria strains.</title>
        <authorList>
            <person name="Klenk H.-P."/>
        </authorList>
    </citation>
    <scope>NUCLEOTIDE SEQUENCE [LARGE SCALE GENOMIC DNA]</scope>
    <source>
        <strain evidence="5 6">CXB654</strain>
    </source>
</reference>
<protein>
    <recommendedName>
        <fullName evidence="4">Core-binding (CB) domain-containing protein</fullName>
    </recommendedName>
</protein>
<dbReference type="InterPro" id="IPR010998">
    <property type="entry name" value="Integrase_recombinase_N"/>
</dbReference>
<keyword evidence="6" id="KW-1185">Reference proteome</keyword>
<dbReference type="InterPro" id="IPR044068">
    <property type="entry name" value="CB"/>
</dbReference>
<dbReference type="PROSITE" id="PS51900">
    <property type="entry name" value="CB"/>
    <property type="match status" value="1"/>
</dbReference>
<dbReference type="EMBL" id="JACCCC010000001">
    <property type="protein sequence ID" value="NYE45493.1"/>
    <property type="molecule type" value="Genomic_DNA"/>
</dbReference>